<reference evidence="5 6" key="1">
    <citation type="submission" date="2018-02" db="EMBL/GenBank/DDBJ databases">
        <title>The genomes of Aspergillus section Nigri reveals drivers in fungal speciation.</title>
        <authorList>
            <consortium name="DOE Joint Genome Institute"/>
            <person name="Vesth T.C."/>
            <person name="Nybo J."/>
            <person name="Theobald S."/>
            <person name="Brandl J."/>
            <person name="Frisvad J.C."/>
            <person name="Nielsen K.F."/>
            <person name="Lyhne E.K."/>
            <person name="Kogle M.E."/>
            <person name="Kuo A."/>
            <person name="Riley R."/>
            <person name="Clum A."/>
            <person name="Nolan M."/>
            <person name="Lipzen A."/>
            <person name="Salamov A."/>
            <person name="Henrissat B."/>
            <person name="Wiebenga A."/>
            <person name="De vries R.P."/>
            <person name="Grigoriev I.V."/>
            <person name="Mortensen U.H."/>
            <person name="Andersen M.R."/>
            <person name="Baker S.E."/>
        </authorList>
    </citation>
    <scope>NUCLEOTIDE SEQUENCE [LARGE SCALE GENOMIC DNA]</scope>
    <source>
        <strain evidence="5 6">CBS 101889</strain>
    </source>
</reference>
<dbReference type="GO" id="GO:0005634">
    <property type="term" value="C:nucleus"/>
    <property type="evidence" value="ECO:0007669"/>
    <property type="project" value="TreeGrafter"/>
</dbReference>
<dbReference type="PANTHER" id="PTHR31668:SF4">
    <property type="entry name" value="TRANSCRIPTIONAL ACTIVATOR PROTEIN DAL81"/>
    <property type="match status" value="1"/>
</dbReference>
<dbReference type="SMART" id="SM00906">
    <property type="entry name" value="Fungal_trans"/>
    <property type="match status" value="1"/>
</dbReference>
<dbReference type="CDD" id="cd12148">
    <property type="entry name" value="fungal_TF_MHR"/>
    <property type="match status" value="1"/>
</dbReference>
<dbReference type="InterPro" id="IPR007219">
    <property type="entry name" value="XnlR_reg_dom"/>
</dbReference>
<evidence type="ECO:0000313" key="5">
    <source>
        <dbReference type="EMBL" id="RAL14377.1"/>
    </source>
</evidence>
<dbReference type="PANTHER" id="PTHR31668">
    <property type="entry name" value="GLUCOSE TRANSPORT TRANSCRIPTION REGULATOR RGT1-RELATED-RELATED"/>
    <property type="match status" value="1"/>
</dbReference>
<keyword evidence="3" id="KW-0539">Nucleus</keyword>
<evidence type="ECO:0000313" key="6">
    <source>
        <dbReference type="Proteomes" id="UP000248961"/>
    </source>
</evidence>
<accession>A0A395I347</accession>
<name>A0A395I347_ASPHC</name>
<dbReference type="GO" id="GO:0006351">
    <property type="term" value="P:DNA-templated transcription"/>
    <property type="evidence" value="ECO:0007669"/>
    <property type="project" value="InterPro"/>
</dbReference>
<gene>
    <name evidence="5" type="ORF">BO97DRAFT_433031</name>
</gene>
<keyword evidence="2" id="KW-0804">Transcription</keyword>
<dbReference type="GO" id="GO:0001080">
    <property type="term" value="P:nitrogen catabolite activation of transcription from RNA polymerase II promoter"/>
    <property type="evidence" value="ECO:0007669"/>
    <property type="project" value="TreeGrafter"/>
</dbReference>
<dbReference type="OrthoDB" id="4676at2759"/>
<evidence type="ECO:0000259" key="4">
    <source>
        <dbReference type="SMART" id="SM00906"/>
    </source>
</evidence>
<dbReference type="GeneID" id="37201866"/>
<feature type="domain" description="Xylanolytic transcriptional activator regulatory" evidence="4">
    <location>
        <begin position="157"/>
        <end position="229"/>
    </location>
</feature>
<proteinExistence type="predicted"/>
<evidence type="ECO:0000256" key="1">
    <source>
        <dbReference type="ARBA" id="ARBA00023015"/>
    </source>
</evidence>
<keyword evidence="1" id="KW-0805">Transcription regulation</keyword>
<dbReference type="Pfam" id="PF04082">
    <property type="entry name" value="Fungal_trans"/>
    <property type="match status" value="1"/>
</dbReference>
<dbReference type="RefSeq" id="XP_025553531.1">
    <property type="nucleotide sequence ID" value="XM_025697577.1"/>
</dbReference>
<dbReference type="AlphaFoldDB" id="A0A395I347"/>
<dbReference type="Proteomes" id="UP000248961">
    <property type="component" value="Unassembled WGS sequence"/>
</dbReference>
<dbReference type="GO" id="GO:0008270">
    <property type="term" value="F:zinc ion binding"/>
    <property type="evidence" value="ECO:0007669"/>
    <property type="project" value="InterPro"/>
</dbReference>
<evidence type="ECO:0000256" key="2">
    <source>
        <dbReference type="ARBA" id="ARBA00023163"/>
    </source>
</evidence>
<protein>
    <recommendedName>
        <fullName evidence="4">Xylanolytic transcriptional activator regulatory domain-containing protein</fullName>
    </recommendedName>
</protein>
<dbReference type="VEuPathDB" id="FungiDB:BO97DRAFT_433031"/>
<sequence length="313" mass="35910">MPVADALLDDAAKERTRYFTRKNIRDEFNSLVPLKCGQRLVALFQKFIFPSYPVISRTQFGLTGSRQLPTQHALSSTPVHLLAAIYASTQSFAKFDEHLCVLSAYSQPPTERLWRLVLELILEEIHTPHLAVLRAGLLYLHRPINGQESAIADSPFTWSLVGLLVGVSTALGLQLECRPMGLPAWGKRLRRRLWWALYTEDKWRSLLYGRPPFIQADEWDVTDLDEADFRLDQPRIEILLSTSNQNQSDGIQFRHFARLSRIAAEVQQVLYWLRAAQRLSPNFPESLSTARSLLRSLKGWYAMLPTELKLLRI</sequence>
<dbReference type="STRING" id="1450537.A0A395I347"/>
<evidence type="ECO:0000256" key="3">
    <source>
        <dbReference type="ARBA" id="ARBA00023242"/>
    </source>
</evidence>
<organism evidence="5 6">
    <name type="scientific">Aspergillus homomorphus (strain CBS 101889)</name>
    <dbReference type="NCBI Taxonomy" id="1450537"/>
    <lineage>
        <taxon>Eukaryota</taxon>
        <taxon>Fungi</taxon>
        <taxon>Dikarya</taxon>
        <taxon>Ascomycota</taxon>
        <taxon>Pezizomycotina</taxon>
        <taxon>Eurotiomycetes</taxon>
        <taxon>Eurotiomycetidae</taxon>
        <taxon>Eurotiales</taxon>
        <taxon>Aspergillaceae</taxon>
        <taxon>Aspergillus</taxon>
        <taxon>Aspergillus subgen. Circumdati</taxon>
    </lineage>
</organism>
<keyword evidence="6" id="KW-1185">Reference proteome</keyword>
<dbReference type="EMBL" id="KZ824275">
    <property type="protein sequence ID" value="RAL14377.1"/>
    <property type="molecule type" value="Genomic_DNA"/>
</dbReference>
<dbReference type="GO" id="GO:0003677">
    <property type="term" value="F:DNA binding"/>
    <property type="evidence" value="ECO:0007669"/>
    <property type="project" value="InterPro"/>
</dbReference>
<dbReference type="InterPro" id="IPR050797">
    <property type="entry name" value="Carb_Metab_Trans_Reg"/>
</dbReference>